<evidence type="ECO:0000313" key="2">
    <source>
        <dbReference type="EMBL" id="BAN42524.1"/>
    </source>
</evidence>
<dbReference type="EMBL" id="AK424155">
    <property type="protein sequence ID" value="BAN42524.1"/>
    <property type="molecule type" value="mRNA"/>
</dbReference>
<dbReference type="AlphaFoldDB" id="S0B5I8"/>
<proteinExistence type="evidence at transcript level"/>
<organism evidence="2">
    <name type="scientific">Entamoeba invadens</name>
    <dbReference type="NCBI Taxonomy" id="33085"/>
    <lineage>
        <taxon>Eukaryota</taxon>
        <taxon>Amoebozoa</taxon>
        <taxon>Evosea</taxon>
        <taxon>Archamoebae</taxon>
        <taxon>Mastigamoebida</taxon>
        <taxon>Entamoebidae</taxon>
        <taxon>Entamoeba</taxon>
    </lineage>
</organism>
<dbReference type="VEuPathDB" id="AmoebaDB:EIN_173440"/>
<dbReference type="InterPro" id="IPR002035">
    <property type="entry name" value="VWF_A"/>
</dbReference>
<dbReference type="PROSITE" id="PS50234">
    <property type="entry name" value="VWFA"/>
    <property type="match status" value="1"/>
</dbReference>
<dbReference type="InterPro" id="IPR036465">
    <property type="entry name" value="vWFA_dom_sf"/>
</dbReference>
<sequence length="458" mass="51550">MESTTKNLLAIQNDKHVDVEFEIPTDCIGFQDSKINVFPQCQKCGALLTTKSLCPICEQQHNIAPVALHEDGVYLYEQEVAQTQDSAVVFCIDCSGTMEGDRLNMMRYMIDSQIDNLRKTRPNVRVCLVEFESNCRIYGDGSKPPVFVDSMLGYDEVVNVASANSVLKPIKESEEYLKKSVDSLTPRGSTAGLMGMLISVVIAKAYSNSSIIFCTDGQSNRGIEMNSNNINKVRKLAVDNKVSINVFSFEDCEPFTIQYEPMVKQCNGTYRSINKENVNSVVQGAIKAEKYGHDGKVYMVVPRYVEVVENSAQLSDIVKGINIPVKCRILSDELKQREFVRVQAMLYYTNMAGGQAVCVYQKEIPINNNIGEESVNKVVVCMLTEIKKFVLHNDWNSACAIIKTLEGYQFDVGEWDETRLKDIFNTIQYFLQHKAELNNLDKILSAMLIFKPNDLTLN</sequence>
<name>S0B5I8_ENTIV</name>
<dbReference type="Gene3D" id="3.40.50.410">
    <property type="entry name" value="von Willebrand factor, type A domain"/>
    <property type="match status" value="1"/>
</dbReference>
<accession>S0B5I8</accession>
<reference evidence="2" key="1">
    <citation type="submission" date="2012-06" db="EMBL/GenBank/DDBJ databases">
        <title>Short 5' UTR of Entamoeba genes.</title>
        <authorList>
            <person name="Hiranuka K."/>
            <person name="Kumagai M."/>
            <person name="Wakaguri H."/>
            <person name="Suzuki Y."/>
            <person name="Sugano S."/>
            <person name="Watanabe J."/>
            <person name="Makioka A."/>
        </authorList>
    </citation>
    <scope>NUCLEOTIDE SEQUENCE</scope>
    <source>
        <strain evidence="2">IP1</strain>
    </source>
</reference>
<protein>
    <recommendedName>
        <fullName evidence="1">VWFA domain-containing protein</fullName>
    </recommendedName>
</protein>
<dbReference type="CDD" id="cd00198">
    <property type="entry name" value="vWFA"/>
    <property type="match status" value="1"/>
</dbReference>
<evidence type="ECO:0000259" key="1">
    <source>
        <dbReference type="PROSITE" id="PS50234"/>
    </source>
</evidence>
<dbReference type="SUPFAM" id="SSF53300">
    <property type="entry name" value="vWA-like"/>
    <property type="match status" value="1"/>
</dbReference>
<feature type="domain" description="VWFA" evidence="1">
    <location>
        <begin position="87"/>
        <end position="321"/>
    </location>
</feature>